<feature type="region of interest" description="Disordered" evidence="1">
    <location>
        <begin position="75"/>
        <end position="116"/>
    </location>
</feature>
<accession>A0A813DBM7</accession>
<evidence type="ECO:0000313" key="3">
    <source>
        <dbReference type="Proteomes" id="UP000654075"/>
    </source>
</evidence>
<sequence length="116" mass="12024">RGEGCGVWRRAGVTLHHPTMSLPMMRAAPPPMSTAAVSAYMHGQGPILVAGAPRSPVACHQQQVMAVSACGTSADRRSSFPQGCGQPAQAWPLTVQSGGTGTPRPSFPPHSQQVVV</sequence>
<dbReference type="AlphaFoldDB" id="A0A813DBM7"/>
<organism evidence="2 3">
    <name type="scientific">Polarella glacialis</name>
    <name type="common">Dinoflagellate</name>
    <dbReference type="NCBI Taxonomy" id="89957"/>
    <lineage>
        <taxon>Eukaryota</taxon>
        <taxon>Sar</taxon>
        <taxon>Alveolata</taxon>
        <taxon>Dinophyceae</taxon>
        <taxon>Suessiales</taxon>
        <taxon>Suessiaceae</taxon>
        <taxon>Polarella</taxon>
    </lineage>
</organism>
<reference evidence="2" key="1">
    <citation type="submission" date="2021-02" db="EMBL/GenBank/DDBJ databases">
        <authorList>
            <person name="Dougan E. K."/>
            <person name="Rhodes N."/>
            <person name="Thang M."/>
            <person name="Chan C."/>
        </authorList>
    </citation>
    <scope>NUCLEOTIDE SEQUENCE</scope>
</reference>
<gene>
    <name evidence="2" type="ORF">PGLA1383_LOCUS2566</name>
</gene>
<evidence type="ECO:0000256" key="1">
    <source>
        <dbReference type="SAM" id="MobiDB-lite"/>
    </source>
</evidence>
<proteinExistence type="predicted"/>
<keyword evidence="3" id="KW-1185">Reference proteome</keyword>
<protein>
    <submittedName>
        <fullName evidence="2">Uncharacterized protein</fullName>
    </submittedName>
</protein>
<feature type="non-terminal residue" evidence="2">
    <location>
        <position position="116"/>
    </location>
</feature>
<dbReference type="Proteomes" id="UP000654075">
    <property type="component" value="Unassembled WGS sequence"/>
</dbReference>
<comment type="caution">
    <text evidence="2">The sequence shown here is derived from an EMBL/GenBank/DDBJ whole genome shotgun (WGS) entry which is preliminary data.</text>
</comment>
<name>A0A813DBM7_POLGL</name>
<dbReference type="EMBL" id="CAJNNV010000807">
    <property type="protein sequence ID" value="CAE8583610.1"/>
    <property type="molecule type" value="Genomic_DNA"/>
</dbReference>
<evidence type="ECO:0000313" key="2">
    <source>
        <dbReference type="EMBL" id="CAE8583610.1"/>
    </source>
</evidence>
<feature type="non-terminal residue" evidence="2">
    <location>
        <position position="1"/>
    </location>
</feature>